<reference evidence="1 2" key="1">
    <citation type="submission" date="2018-02" db="EMBL/GenBank/DDBJ databases">
        <title>Fusarium culmorum secondary metabolites in fungal-bacterial-plant interactions.</title>
        <authorList>
            <person name="Schmidt R."/>
        </authorList>
    </citation>
    <scope>NUCLEOTIDE SEQUENCE [LARGE SCALE GENOMIC DNA]</scope>
    <source>
        <strain evidence="1 2">PV</strain>
    </source>
</reference>
<proteinExistence type="predicted"/>
<dbReference type="EMBL" id="PVEM01000031">
    <property type="protein sequence ID" value="PTD01253.1"/>
    <property type="molecule type" value="Genomic_DNA"/>
</dbReference>
<protein>
    <submittedName>
        <fullName evidence="1">Uncharacterized protein</fullName>
    </submittedName>
</protein>
<name>A0A2T4GCF7_FUSCU</name>
<keyword evidence="2" id="KW-1185">Reference proteome</keyword>
<evidence type="ECO:0000313" key="2">
    <source>
        <dbReference type="Proteomes" id="UP000241587"/>
    </source>
</evidence>
<gene>
    <name evidence="1" type="ORF">FCULG_00012658</name>
</gene>
<accession>A0A2T4GCF7</accession>
<dbReference type="Proteomes" id="UP000241587">
    <property type="component" value="Unassembled WGS sequence"/>
</dbReference>
<comment type="caution">
    <text evidence="1">The sequence shown here is derived from an EMBL/GenBank/DDBJ whole genome shotgun (WGS) entry which is preliminary data.</text>
</comment>
<sequence>MHGDTLELQNGDSIKRTTQRTIKLTSHEGFISFYDVAYCSLRCCLQTATPKSKAAYKLSALSGMDLSVGFDYKGDCILSIGTLNSFMIFIDFSDAKPI</sequence>
<evidence type="ECO:0000313" key="1">
    <source>
        <dbReference type="EMBL" id="PTD01253.1"/>
    </source>
</evidence>
<organism evidence="1 2">
    <name type="scientific">Fusarium culmorum</name>
    <dbReference type="NCBI Taxonomy" id="5516"/>
    <lineage>
        <taxon>Eukaryota</taxon>
        <taxon>Fungi</taxon>
        <taxon>Dikarya</taxon>
        <taxon>Ascomycota</taxon>
        <taxon>Pezizomycotina</taxon>
        <taxon>Sordariomycetes</taxon>
        <taxon>Hypocreomycetidae</taxon>
        <taxon>Hypocreales</taxon>
        <taxon>Nectriaceae</taxon>
        <taxon>Fusarium</taxon>
    </lineage>
</organism>
<dbReference type="AlphaFoldDB" id="A0A2T4GCF7"/>